<protein>
    <submittedName>
        <fullName evidence="1">INTRON TRANSFERASE</fullName>
    </submittedName>
</protein>
<reference evidence="1" key="1">
    <citation type="journal article" date="2021" name="Proc. Natl. Acad. Sci. U.S.A.">
        <title>A Catalog of Tens of Thousands of Viruses from Human Metagenomes Reveals Hidden Associations with Chronic Diseases.</title>
        <authorList>
            <person name="Tisza M.J."/>
            <person name="Buck C.B."/>
        </authorList>
    </citation>
    <scope>NUCLEOTIDE SEQUENCE</scope>
    <source>
        <strain evidence="1">Ct8Lf7</strain>
    </source>
</reference>
<dbReference type="EMBL" id="BK032511">
    <property type="protein sequence ID" value="DAF44286.1"/>
    <property type="molecule type" value="Genomic_DNA"/>
</dbReference>
<keyword evidence="1" id="KW-0808">Transferase</keyword>
<evidence type="ECO:0000313" key="1">
    <source>
        <dbReference type="EMBL" id="DAF44286.1"/>
    </source>
</evidence>
<dbReference type="InterPro" id="IPR003615">
    <property type="entry name" value="HNH_nuc"/>
</dbReference>
<dbReference type="GO" id="GO:0016740">
    <property type="term" value="F:transferase activity"/>
    <property type="evidence" value="ECO:0007669"/>
    <property type="project" value="UniProtKB-KW"/>
</dbReference>
<name>A0A8S5RZX5_9CAUD</name>
<organism evidence="1">
    <name type="scientific">Podoviridae sp. ct8Lf7</name>
    <dbReference type="NCBI Taxonomy" id="2827723"/>
    <lineage>
        <taxon>Viruses</taxon>
        <taxon>Duplodnaviria</taxon>
        <taxon>Heunggongvirae</taxon>
        <taxon>Uroviricota</taxon>
        <taxon>Caudoviricetes</taxon>
    </lineage>
</organism>
<sequence length="182" mass="21259">MNYNDYNTQKLRGLKRKLELVKSRGGKCELCGYDRNIAVLEFHHINPDEKEFQLDMRHLSNTSLERLKEEADKCQLLCANCHREVHNPHLGMDEVEDLVNTEAKDKTSFENMTGSVCPVCGKRFPKSKGKIYCSKECRDADKHYPSLEEVNEQYEILKNWERVAQHFGLTRRVIQGIRKKDS</sequence>
<accession>A0A8S5RZX5</accession>
<dbReference type="CDD" id="cd00085">
    <property type="entry name" value="HNHc"/>
    <property type="match status" value="1"/>
</dbReference>
<proteinExistence type="predicted"/>